<dbReference type="RefSeq" id="WP_250194890.1">
    <property type="nucleotide sequence ID" value="NZ_CP097635.1"/>
</dbReference>
<evidence type="ECO:0000313" key="2">
    <source>
        <dbReference type="Proteomes" id="UP001056201"/>
    </source>
</evidence>
<organism evidence="1 2">
    <name type="scientific">Aquincola tertiaricarbonis</name>
    <dbReference type="NCBI Taxonomy" id="391953"/>
    <lineage>
        <taxon>Bacteria</taxon>
        <taxon>Pseudomonadati</taxon>
        <taxon>Pseudomonadota</taxon>
        <taxon>Betaproteobacteria</taxon>
        <taxon>Burkholderiales</taxon>
        <taxon>Sphaerotilaceae</taxon>
        <taxon>Aquincola</taxon>
    </lineage>
</organism>
<dbReference type="Proteomes" id="UP001056201">
    <property type="component" value="Chromosome 1"/>
</dbReference>
<dbReference type="InterPro" id="IPR056912">
    <property type="entry name" value="Phage_JBD30_tail_term-like"/>
</dbReference>
<accession>A0ABY4S167</accession>
<gene>
    <name evidence="1" type="ORF">MW290_12045</name>
</gene>
<name>A0ABY4S167_AQUTE</name>
<protein>
    <submittedName>
        <fullName evidence="1">Gp37 family protein</fullName>
    </submittedName>
</protein>
<sequence length="146" mass="16013">MSAQQLLDDYLFIGPLLVQRLQEQLAGDMPVEMVEDLQTAGESERRAHVVWVLWAGDQFGDQAMGGAGQAFAQRWLVVLFIRNESLGNRASRSQAAGAWLGRIQRALGGFKPAGCVRGLRRAQGPAPNYTKAEGMFPLLFAIDLNL</sequence>
<keyword evidence="2" id="KW-1185">Reference proteome</keyword>
<reference evidence="1" key="1">
    <citation type="submission" date="2022-05" db="EMBL/GenBank/DDBJ databases">
        <title>An RpoN-dependent PEP-CTERM gene is involved in floc formation of an Aquincola tertiaricarbonis strain.</title>
        <authorList>
            <person name="Qiu D."/>
            <person name="Xia M."/>
        </authorList>
    </citation>
    <scope>NUCLEOTIDE SEQUENCE</scope>
    <source>
        <strain evidence="1">RN12</strain>
    </source>
</reference>
<dbReference type="Gene3D" id="3.30.2000.10">
    <property type="entry name" value="Phage tail protein-like"/>
    <property type="match status" value="1"/>
</dbReference>
<dbReference type="InterPro" id="IPR038042">
    <property type="entry name" value="Gp37-like"/>
</dbReference>
<dbReference type="Pfam" id="PF23840">
    <property type="entry name" value="Phage_tail_terminator"/>
    <property type="match status" value="1"/>
</dbReference>
<proteinExistence type="predicted"/>
<evidence type="ECO:0000313" key="1">
    <source>
        <dbReference type="EMBL" id="URI06628.1"/>
    </source>
</evidence>
<dbReference type="EMBL" id="CP097635">
    <property type="protein sequence ID" value="URI06628.1"/>
    <property type="molecule type" value="Genomic_DNA"/>
</dbReference>